<dbReference type="Proteomes" id="UP000031307">
    <property type="component" value="Unassembled WGS sequence"/>
</dbReference>
<evidence type="ECO:0000256" key="3">
    <source>
        <dbReference type="ARBA" id="ARBA00022448"/>
    </source>
</evidence>
<proteinExistence type="inferred from homology"/>
<evidence type="ECO:0008006" key="11">
    <source>
        <dbReference type="Google" id="ProtNLM"/>
    </source>
</evidence>
<feature type="transmembrane region" description="Helical" evidence="8">
    <location>
        <begin position="283"/>
        <end position="304"/>
    </location>
</feature>
<comment type="caution">
    <text evidence="9">The sequence shown here is derived from an EMBL/GenBank/DDBJ whole genome shotgun (WGS) entry which is preliminary data.</text>
</comment>
<comment type="subcellular location">
    <subcellularLocation>
        <location evidence="1">Cell membrane</location>
        <topology evidence="1">Multi-pass membrane protein</topology>
    </subcellularLocation>
</comment>
<evidence type="ECO:0000256" key="8">
    <source>
        <dbReference type="SAM" id="Phobius"/>
    </source>
</evidence>
<dbReference type="PATRIC" id="fig|83552.4.peg.2400"/>
<dbReference type="PANTHER" id="PTHR21716">
    <property type="entry name" value="TRANSMEMBRANE PROTEIN"/>
    <property type="match status" value="1"/>
</dbReference>
<evidence type="ECO:0000256" key="1">
    <source>
        <dbReference type="ARBA" id="ARBA00004651"/>
    </source>
</evidence>
<evidence type="ECO:0000256" key="2">
    <source>
        <dbReference type="ARBA" id="ARBA00009773"/>
    </source>
</evidence>
<keyword evidence="7 8" id="KW-0472">Membrane</keyword>
<keyword evidence="4" id="KW-1003">Cell membrane</keyword>
<reference evidence="9 10" key="1">
    <citation type="journal article" date="2014" name="Mol. Biol. Evol.">
        <title>Massive expansion of Ubiquitination-related gene families within the Chlamydiae.</title>
        <authorList>
            <person name="Domman D."/>
            <person name="Collingro A."/>
            <person name="Lagkouvardos I."/>
            <person name="Gehre L."/>
            <person name="Weinmaier T."/>
            <person name="Rattei T."/>
            <person name="Subtil A."/>
            <person name="Horn M."/>
        </authorList>
    </citation>
    <scope>NUCLEOTIDE SEQUENCE [LARGE SCALE GENOMIC DNA]</scope>
    <source>
        <strain evidence="9 10">OEW1</strain>
    </source>
</reference>
<feature type="transmembrane region" description="Helical" evidence="8">
    <location>
        <begin position="250"/>
        <end position="271"/>
    </location>
</feature>
<dbReference type="EMBL" id="JSAM01000117">
    <property type="protein sequence ID" value="KIA76428.1"/>
    <property type="molecule type" value="Genomic_DNA"/>
</dbReference>
<gene>
    <name evidence="9" type="ORF">DB43_AG00060</name>
</gene>
<comment type="similarity">
    <text evidence="2">Belongs to the autoinducer-2 exporter (AI-2E) (TC 2.A.86) family.</text>
</comment>
<dbReference type="Pfam" id="PF01594">
    <property type="entry name" value="AI-2E_transport"/>
    <property type="match status" value="1"/>
</dbReference>
<keyword evidence="3" id="KW-0813">Transport</keyword>
<feature type="transmembrane region" description="Helical" evidence="8">
    <location>
        <begin position="44"/>
        <end position="62"/>
    </location>
</feature>
<evidence type="ECO:0000256" key="7">
    <source>
        <dbReference type="ARBA" id="ARBA00023136"/>
    </source>
</evidence>
<evidence type="ECO:0000256" key="4">
    <source>
        <dbReference type="ARBA" id="ARBA00022475"/>
    </source>
</evidence>
<dbReference type="AlphaFoldDB" id="A0A0C1E8H7"/>
<feature type="transmembrane region" description="Helical" evidence="8">
    <location>
        <begin position="316"/>
        <end position="338"/>
    </location>
</feature>
<evidence type="ECO:0000313" key="9">
    <source>
        <dbReference type="EMBL" id="KIA76428.1"/>
    </source>
</evidence>
<evidence type="ECO:0000313" key="10">
    <source>
        <dbReference type="Proteomes" id="UP000031307"/>
    </source>
</evidence>
<sequence>MLSYVEDMWYKSSFIKYATNILLGLLILFLFVKLLPFFYPIVQFVVAFFSPLILGIVLYYMFRPLVQYLTNHHIPSAIAISSIFLILGGIIASIATFLIPTIITSLQEVTTSPAQKIEEVKEATISFLNIFNLNLYSYNEVKSLITNFLEKIQQFVFANTYLIISTATHIAFIFVLTPFCLFYLLKDDQKFYGWTMEMIPPVYRPQCEKIFHHLDKTLLTFFNGQIVVAAIVSLMALIGLAIIQIDNLIFLAFLTFLLGLIPYLGTLIAIIPPTLVGLTSSYLMGLTAAIVMTSIHLIEANLITPHVMMKRLDVHPLTIILLIVASFSLFGVTGPLWITPLYVFLREIYTQLSQLYSPKENLKD</sequence>
<name>A0A0C1E8H7_9BACT</name>
<keyword evidence="5 8" id="KW-0812">Transmembrane</keyword>
<dbReference type="PANTHER" id="PTHR21716:SF53">
    <property type="entry name" value="PERMEASE PERM-RELATED"/>
    <property type="match status" value="1"/>
</dbReference>
<dbReference type="GO" id="GO:0055085">
    <property type="term" value="P:transmembrane transport"/>
    <property type="evidence" value="ECO:0007669"/>
    <property type="project" value="TreeGrafter"/>
</dbReference>
<keyword evidence="6 8" id="KW-1133">Transmembrane helix</keyword>
<dbReference type="GO" id="GO:0005886">
    <property type="term" value="C:plasma membrane"/>
    <property type="evidence" value="ECO:0007669"/>
    <property type="project" value="UniProtKB-SubCell"/>
</dbReference>
<feature type="transmembrane region" description="Helical" evidence="8">
    <location>
        <begin position="221"/>
        <end position="243"/>
    </location>
</feature>
<organism evidence="9 10">
    <name type="scientific">Parachlamydia acanthamoebae</name>
    <dbReference type="NCBI Taxonomy" id="83552"/>
    <lineage>
        <taxon>Bacteria</taxon>
        <taxon>Pseudomonadati</taxon>
        <taxon>Chlamydiota</taxon>
        <taxon>Chlamydiia</taxon>
        <taxon>Parachlamydiales</taxon>
        <taxon>Parachlamydiaceae</taxon>
        <taxon>Parachlamydia</taxon>
    </lineage>
</organism>
<feature type="transmembrane region" description="Helical" evidence="8">
    <location>
        <begin position="74"/>
        <end position="99"/>
    </location>
</feature>
<protein>
    <recommendedName>
        <fullName evidence="11">AI-2E family transporter</fullName>
    </recommendedName>
</protein>
<accession>A0A0C1E8H7</accession>
<evidence type="ECO:0000256" key="5">
    <source>
        <dbReference type="ARBA" id="ARBA00022692"/>
    </source>
</evidence>
<dbReference type="InterPro" id="IPR002549">
    <property type="entry name" value="AI-2E-like"/>
</dbReference>
<evidence type="ECO:0000256" key="6">
    <source>
        <dbReference type="ARBA" id="ARBA00022989"/>
    </source>
</evidence>
<feature type="transmembrane region" description="Helical" evidence="8">
    <location>
        <begin position="14"/>
        <end position="32"/>
    </location>
</feature>
<feature type="transmembrane region" description="Helical" evidence="8">
    <location>
        <begin position="161"/>
        <end position="185"/>
    </location>
</feature>